<reference evidence="3 4" key="1">
    <citation type="submission" date="2021-03" db="EMBL/GenBank/DDBJ databases">
        <title>Fibrella sp. HMF5405 genome sequencing and assembly.</title>
        <authorList>
            <person name="Kang H."/>
            <person name="Kim H."/>
            <person name="Bae S."/>
            <person name="Joh K."/>
        </authorList>
    </citation>
    <scope>NUCLEOTIDE SEQUENCE [LARGE SCALE GENOMIC DNA]</scope>
    <source>
        <strain evidence="3 4">HMF5405</strain>
    </source>
</reference>
<protein>
    <submittedName>
        <fullName evidence="3">Uncharacterized protein</fullName>
    </submittedName>
</protein>
<keyword evidence="2" id="KW-1133">Transmembrane helix</keyword>
<name>A0ABS3JCX1_9BACT</name>
<evidence type="ECO:0000313" key="3">
    <source>
        <dbReference type="EMBL" id="MBO0947293.1"/>
    </source>
</evidence>
<keyword evidence="2" id="KW-0472">Membrane</keyword>
<dbReference type="EMBL" id="JAFMYW010000001">
    <property type="protein sequence ID" value="MBO0947293.1"/>
    <property type="molecule type" value="Genomic_DNA"/>
</dbReference>
<evidence type="ECO:0000256" key="1">
    <source>
        <dbReference type="SAM" id="MobiDB-lite"/>
    </source>
</evidence>
<feature type="compositionally biased region" description="Basic and acidic residues" evidence="1">
    <location>
        <begin position="58"/>
        <end position="72"/>
    </location>
</feature>
<feature type="compositionally biased region" description="Pro residues" evidence="1">
    <location>
        <begin position="37"/>
        <end position="53"/>
    </location>
</feature>
<evidence type="ECO:0000256" key="2">
    <source>
        <dbReference type="SAM" id="Phobius"/>
    </source>
</evidence>
<feature type="transmembrane region" description="Helical" evidence="2">
    <location>
        <begin position="12"/>
        <end position="29"/>
    </location>
</feature>
<accession>A0ABS3JCX1</accession>
<keyword evidence="4" id="KW-1185">Reference proteome</keyword>
<sequence length="72" mass="8011">MLKKLGLRPVYLFIAVTLIAVGIMVYWLLKPADQEPTPQPAPASAPAPAPVNQPPTTDEERLEQRRDSLYNI</sequence>
<dbReference type="Proteomes" id="UP000664628">
    <property type="component" value="Unassembled WGS sequence"/>
</dbReference>
<keyword evidence="2" id="KW-0812">Transmembrane</keyword>
<evidence type="ECO:0000313" key="4">
    <source>
        <dbReference type="Proteomes" id="UP000664628"/>
    </source>
</evidence>
<dbReference type="RefSeq" id="WP_207327209.1">
    <property type="nucleotide sequence ID" value="NZ_JAFMYW010000001.1"/>
</dbReference>
<proteinExistence type="predicted"/>
<organism evidence="3 4">
    <name type="scientific">Fibrella forsythiae</name>
    <dbReference type="NCBI Taxonomy" id="2817061"/>
    <lineage>
        <taxon>Bacteria</taxon>
        <taxon>Pseudomonadati</taxon>
        <taxon>Bacteroidota</taxon>
        <taxon>Cytophagia</taxon>
        <taxon>Cytophagales</taxon>
        <taxon>Spirosomataceae</taxon>
        <taxon>Fibrella</taxon>
    </lineage>
</organism>
<feature type="region of interest" description="Disordered" evidence="1">
    <location>
        <begin position="34"/>
        <end position="72"/>
    </location>
</feature>
<gene>
    <name evidence="3" type="ORF">J2I46_01780</name>
</gene>
<comment type="caution">
    <text evidence="3">The sequence shown here is derived from an EMBL/GenBank/DDBJ whole genome shotgun (WGS) entry which is preliminary data.</text>
</comment>